<evidence type="ECO:0000256" key="1">
    <source>
        <dbReference type="ARBA" id="ARBA00034773"/>
    </source>
</evidence>
<dbReference type="Pfam" id="PF04520">
    <property type="entry name" value="Senescence_reg"/>
    <property type="match status" value="1"/>
</dbReference>
<dbReference type="GO" id="GO:0010150">
    <property type="term" value="P:leaf senescence"/>
    <property type="evidence" value="ECO:0007669"/>
    <property type="project" value="UniProtKB-ARBA"/>
</dbReference>
<protein>
    <recommendedName>
        <fullName evidence="5">Senescence regulator</fullName>
    </recommendedName>
</protein>
<reference evidence="3 4" key="1">
    <citation type="submission" date="2024-11" db="EMBL/GenBank/DDBJ databases">
        <title>Chromosome-level genome assembly of Eucalyptus globulus Labill. provides insights into its genome evolution.</title>
        <authorList>
            <person name="Li X."/>
        </authorList>
    </citation>
    <scope>NUCLEOTIDE SEQUENCE [LARGE SCALE GENOMIC DNA]</scope>
    <source>
        <strain evidence="3">CL2024</strain>
        <tissue evidence="3">Fresh tender leaves</tissue>
    </source>
</reference>
<comment type="caution">
    <text evidence="3">The sequence shown here is derived from an EMBL/GenBank/DDBJ whole genome shotgun (WGS) entry which is preliminary data.</text>
</comment>
<dbReference type="Proteomes" id="UP001634007">
    <property type="component" value="Unassembled WGS sequence"/>
</dbReference>
<keyword evidence="4" id="KW-1185">Reference proteome</keyword>
<evidence type="ECO:0008006" key="5">
    <source>
        <dbReference type="Google" id="ProtNLM"/>
    </source>
</evidence>
<comment type="similarity">
    <text evidence="1">Belongs to the senescence regulator S40 family.</text>
</comment>
<evidence type="ECO:0000256" key="2">
    <source>
        <dbReference type="SAM" id="MobiDB-lite"/>
    </source>
</evidence>
<dbReference type="PANTHER" id="PTHR33083">
    <property type="entry name" value="EXPRESSED PROTEIN"/>
    <property type="match status" value="1"/>
</dbReference>
<dbReference type="InterPro" id="IPR007608">
    <property type="entry name" value="Senescence_reg_S40"/>
</dbReference>
<evidence type="ECO:0000313" key="4">
    <source>
        <dbReference type="Proteomes" id="UP001634007"/>
    </source>
</evidence>
<name>A0ABD3IP90_EUCGL</name>
<feature type="compositionally biased region" description="Low complexity" evidence="2">
    <location>
        <begin position="104"/>
        <end position="113"/>
    </location>
</feature>
<gene>
    <name evidence="3" type="ORF">ACJRO7_007763</name>
</gene>
<evidence type="ECO:0000313" key="3">
    <source>
        <dbReference type="EMBL" id="KAL3716044.1"/>
    </source>
</evidence>
<dbReference type="AlphaFoldDB" id="A0ABD3IP90"/>
<dbReference type="EMBL" id="JBJKBG010000011">
    <property type="protein sequence ID" value="KAL3716044.1"/>
    <property type="molecule type" value="Genomic_DNA"/>
</dbReference>
<accession>A0ABD3IP90</accession>
<sequence length="229" mass="24405">MESIGFRHRGSPSGDRFLGAFSFSPTPGPAAGGDELNEAEVCFSGDFPEPRARHRPALSSADAAFWGGSGSGGNHRHLLARQLQGDGILAALSGGGSTPPNVLIPSISSSSPSKPIPPSVPRRHQAAAAAQEREYAQSVPCRKLQQSSAPMNVPVPLAALSKQGKNRFFEVDNDFEDDEMLPPHEIVARGSGTSPRRTFSVLEGAGRTLKGRDLRQVRNAIWRQTGFLD</sequence>
<proteinExistence type="inferred from homology"/>
<feature type="region of interest" description="Disordered" evidence="2">
    <location>
        <begin position="104"/>
        <end position="124"/>
    </location>
</feature>
<dbReference type="PANTHER" id="PTHR33083:SF116">
    <property type="entry name" value="OS04G0413900 PROTEIN"/>
    <property type="match status" value="1"/>
</dbReference>
<organism evidence="3 4">
    <name type="scientific">Eucalyptus globulus</name>
    <name type="common">Tasmanian blue gum</name>
    <dbReference type="NCBI Taxonomy" id="34317"/>
    <lineage>
        <taxon>Eukaryota</taxon>
        <taxon>Viridiplantae</taxon>
        <taxon>Streptophyta</taxon>
        <taxon>Embryophyta</taxon>
        <taxon>Tracheophyta</taxon>
        <taxon>Spermatophyta</taxon>
        <taxon>Magnoliopsida</taxon>
        <taxon>eudicotyledons</taxon>
        <taxon>Gunneridae</taxon>
        <taxon>Pentapetalae</taxon>
        <taxon>rosids</taxon>
        <taxon>malvids</taxon>
        <taxon>Myrtales</taxon>
        <taxon>Myrtaceae</taxon>
        <taxon>Myrtoideae</taxon>
        <taxon>Eucalypteae</taxon>
        <taxon>Eucalyptus</taxon>
    </lineage>
</organism>